<reference evidence="2 3" key="1">
    <citation type="submission" date="2015-01" db="EMBL/GenBank/DDBJ databases">
        <title>Evolution of Trichinella species and genotypes.</title>
        <authorList>
            <person name="Korhonen P.K."/>
            <person name="Edoardo P."/>
            <person name="Giuseppe L.R."/>
            <person name="Gasser R.B."/>
        </authorList>
    </citation>
    <scope>NUCLEOTIDE SEQUENCE [LARGE SCALE GENOMIC DNA]</scope>
    <source>
        <strain evidence="2">ISS417</strain>
    </source>
</reference>
<evidence type="ECO:0000313" key="2">
    <source>
        <dbReference type="EMBL" id="KRX40291.1"/>
    </source>
</evidence>
<dbReference type="Proteomes" id="UP000055048">
    <property type="component" value="Unassembled WGS sequence"/>
</dbReference>
<organism evidence="2 3">
    <name type="scientific">Trichinella murrelli</name>
    <dbReference type="NCBI Taxonomy" id="144512"/>
    <lineage>
        <taxon>Eukaryota</taxon>
        <taxon>Metazoa</taxon>
        <taxon>Ecdysozoa</taxon>
        <taxon>Nematoda</taxon>
        <taxon>Enoplea</taxon>
        <taxon>Dorylaimia</taxon>
        <taxon>Trichinellida</taxon>
        <taxon>Trichinellidae</taxon>
        <taxon>Trichinella</taxon>
    </lineage>
</organism>
<evidence type="ECO:0000313" key="3">
    <source>
        <dbReference type="Proteomes" id="UP000055048"/>
    </source>
</evidence>
<dbReference type="AlphaFoldDB" id="A0A0V0TP61"/>
<name>A0A0V0TP61_9BILA</name>
<feature type="region of interest" description="Disordered" evidence="1">
    <location>
        <begin position="1"/>
        <end position="21"/>
    </location>
</feature>
<protein>
    <submittedName>
        <fullName evidence="2">Uncharacterized protein</fullName>
    </submittedName>
</protein>
<evidence type="ECO:0000256" key="1">
    <source>
        <dbReference type="SAM" id="MobiDB-lite"/>
    </source>
</evidence>
<sequence>MSNNSKEQAITAQSRNNEKGKKAMNKAYYKTTTWRQHQICSGLGIKASKNCSNSKATVFPDSAWKFCNWFPLSGVGAACKTRVCFHRLFCPSNYANLSTVTSSIFTFLFVPFSVRYQNRPRKASNCFAVVPLFPLFGSLAGENQPEVVQAATTEASGCSPGRSWHRSFQLLYFLGQVAHLSYHGVDLLGHLCLLWLRDAGVRLLSLLEVAFHLDYPGGQLPSFGGSCSRIAQ</sequence>
<accession>A0A0V0TP61</accession>
<gene>
    <name evidence="2" type="ORF">T05_8442</name>
</gene>
<comment type="caution">
    <text evidence="2">The sequence shown here is derived from an EMBL/GenBank/DDBJ whole genome shotgun (WGS) entry which is preliminary data.</text>
</comment>
<feature type="compositionally biased region" description="Polar residues" evidence="1">
    <location>
        <begin position="1"/>
        <end position="15"/>
    </location>
</feature>
<proteinExistence type="predicted"/>
<dbReference type="EMBL" id="JYDJ01000204">
    <property type="protein sequence ID" value="KRX40291.1"/>
    <property type="molecule type" value="Genomic_DNA"/>
</dbReference>
<keyword evidence="3" id="KW-1185">Reference proteome</keyword>